<comment type="caution">
    <text evidence="1">The sequence shown here is derived from an EMBL/GenBank/DDBJ whole genome shotgun (WGS) entry which is preliminary data.</text>
</comment>
<reference evidence="1" key="2">
    <citation type="journal article" date="2022" name="New Phytol.">
        <title>Evolutionary transition to the ectomycorrhizal habit in the genomes of a hyperdiverse lineage of mushroom-forming fungi.</title>
        <authorList>
            <person name="Looney B."/>
            <person name="Miyauchi S."/>
            <person name="Morin E."/>
            <person name="Drula E."/>
            <person name="Courty P.E."/>
            <person name="Kohler A."/>
            <person name="Kuo A."/>
            <person name="LaButti K."/>
            <person name="Pangilinan J."/>
            <person name="Lipzen A."/>
            <person name="Riley R."/>
            <person name="Andreopoulos W."/>
            <person name="He G."/>
            <person name="Johnson J."/>
            <person name="Nolan M."/>
            <person name="Tritt A."/>
            <person name="Barry K.W."/>
            <person name="Grigoriev I.V."/>
            <person name="Nagy L.G."/>
            <person name="Hibbett D."/>
            <person name="Henrissat B."/>
            <person name="Matheny P.B."/>
            <person name="Labbe J."/>
            <person name="Martin F.M."/>
        </authorList>
    </citation>
    <scope>NUCLEOTIDE SEQUENCE</scope>
    <source>
        <strain evidence="1">EC-137</strain>
    </source>
</reference>
<evidence type="ECO:0000313" key="1">
    <source>
        <dbReference type="EMBL" id="KAI0034434.1"/>
    </source>
</evidence>
<feature type="non-terminal residue" evidence="1">
    <location>
        <position position="155"/>
    </location>
</feature>
<dbReference type="EMBL" id="MU273501">
    <property type="protein sequence ID" value="KAI0034434.1"/>
    <property type="molecule type" value="Genomic_DNA"/>
</dbReference>
<gene>
    <name evidence="1" type="ORF">K488DRAFT_39381</name>
</gene>
<proteinExistence type="predicted"/>
<evidence type="ECO:0000313" key="2">
    <source>
        <dbReference type="Proteomes" id="UP000814128"/>
    </source>
</evidence>
<name>A0ACB8QRC9_9AGAM</name>
<keyword evidence="2" id="KW-1185">Reference proteome</keyword>
<sequence>MEQFQYFDALLFPADGKAPHLVKLMTTPASYATQYSPSARGEGRMPHPEIHMEFIAENVPGSWDYQAAIRALDGMRNKFAQPYMIFFPVVSRDGMPFPINRTLREVQGDWYQSNHAWRGNVVVAKYRDATFKQLVNMTMADYPIIKNYLSTHGCP</sequence>
<protein>
    <submittedName>
        <fullName evidence="1">Uncharacterized protein</fullName>
    </submittedName>
</protein>
<dbReference type="Proteomes" id="UP000814128">
    <property type="component" value="Unassembled WGS sequence"/>
</dbReference>
<organism evidence="1 2">
    <name type="scientific">Vararia minispora EC-137</name>
    <dbReference type="NCBI Taxonomy" id="1314806"/>
    <lineage>
        <taxon>Eukaryota</taxon>
        <taxon>Fungi</taxon>
        <taxon>Dikarya</taxon>
        <taxon>Basidiomycota</taxon>
        <taxon>Agaricomycotina</taxon>
        <taxon>Agaricomycetes</taxon>
        <taxon>Russulales</taxon>
        <taxon>Lachnocladiaceae</taxon>
        <taxon>Vararia</taxon>
    </lineage>
</organism>
<accession>A0ACB8QRC9</accession>
<reference evidence="1" key="1">
    <citation type="submission" date="2021-02" db="EMBL/GenBank/DDBJ databases">
        <authorList>
            <consortium name="DOE Joint Genome Institute"/>
            <person name="Ahrendt S."/>
            <person name="Looney B.P."/>
            <person name="Miyauchi S."/>
            <person name="Morin E."/>
            <person name="Drula E."/>
            <person name="Courty P.E."/>
            <person name="Chicoki N."/>
            <person name="Fauchery L."/>
            <person name="Kohler A."/>
            <person name="Kuo A."/>
            <person name="Labutti K."/>
            <person name="Pangilinan J."/>
            <person name="Lipzen A."/>
            <person name="Riley R."/>
            <person name="Andreopoulos W."/>
            <person name="He G."/>
            <person name="Johnson J."/>
            <person name="Barry K.W."/>
            <person name="Grigoriev I.V."/>
            <person name="Nagy L."/>
            <person name="Hibbett D."/>
            <person name="Henrissat B."/>
            <person name="Matheny P.B."/>
            <person name="Labbe J."/>
            <person name="Martin F."/>
        </authorList>
    </citation>
    <scope>NUCLEOTIDE SEQUENCE</scope>
    <source>
        <strain evidence="1">EC-137</strain>
    </source>
</reference>